<accession>A0A9D2S8G0</accession>
<proteinExistence type="predicted"/>
<evidence type="ECO:0000313" key="2">
    <source>
        <dbReference type="EMBL" id="HJB59355.1"/>
    </source>
</evidence>
<dbReference type="EMBL" id="DWXX01000122">
    <property type="protein sequence ID" value="HJB59355.1"/>
    <property type="molecule type" value="Genomic_DNA"/>
</dbReference>
<feature type="compositionally biased region" description="Basic residues" evidence="1">
    <location>
        <begin position="12"/>
        <end position="25"/>
    </location>
</feature>
<evidence type="ECO:0000256" key="1">
    <source>
        <dbReference type="SAM" id="MobiDB-lite"/>
    </source>
</evidence>
<evidence type="ECO:0000313" key="3">
    <source>
        <dbReference type="Proteomes" id="UP000824211"/>
    </source>
</evidence>
<organism evidence="2 3">
    <name type="scientific">Candidatus Faecalibacterium faecipullorum</name>
    <dbReference type="NCBI Taxonomy" id="2838578"/>
    <lineage>
        <taxon>Bacteria</taxon>
        <taxon>Bacillati</taxon>
        <taxon>Bacillota</taxon>
        <taxon>Clostridia</taxon>
        <taxon>Eubacteriales</taxon>
        <taxon>Oscillospiraceae</taxon>
        <taxon>Faecalibacterium</taxon>
    </lineage>
</organism>
<reference evidence="2" key="1">
    <citation type="journal article" date="2021" name="PeerJ">
        <title>Extensive microbial diversity within the chicken gut microbiome revealed by metagenomics and culture.</title>
        <authorList>
            <person name="Gilroy R."/>
            <person name="Ravi A."/>
            <person name="Getino M."/>
            <person name="Pursley I."/>
            <person name="Horton D.L."/>
            <person name="Alikhan N.F."/>
            <person name="Baker D."/>
            <person name="Gharbi K."/>
            <person name="Hall N."/>
            <person name="Watson M."/>
            <person name="Adriaenssens E.M."/>
            <person name="Foster-Nyarko E."/>
            <person name="Jarju S."/>
            <person name="Secka A."/>
            <person name="Antonio M."/>
            <person name="Oren A."/>
            <person name="Chaudhuri R.R."/>
            <person name="La Ragione R."/>
            <person name="Hildebrand F."/>
            <person name="Pallen M.J."/>
        </authorList>
    </citation>
    <scope>NUCLEOTIDE SEQUENCE</scope>
    <source>
        <strain evidence="2">ChiHjej9B8-13557</strain>
    </source>
</reference>
<comment type="caution">
    <text evidence="2">The sequence shown here is derived from an EMBL/GenBank/DDBJ whole genome shotgun (WGS) entry which is preliminary data.</text>
</comment>
<dbReference type="AlphaFoldDB" id="A0A9D2S8G0"/>
<name>A0A9D2S8G0_9FIRM</name>
<reference evidence="2" key="2">
    <citation type="submission" date="2021-04" db="EMBL/GenBank/DDBJ databases">
        <authorList>
            <person name="Gilroy R."/>
        </authorList>
    </citation>
    <scope>NUCLEOTIDE SEQUENCE</scope>
    <source>
        <strain evidence="2">ChiHjej9B8-13557</strain>
    </source>
</reference>
<dbReference type="Proteomes" id="UP000824211">
    <property type="component" value="Unassembled WGS sequence"/>
</dbReference>
<gene>
    <name evidence="2" type="ORF">H9771_06865</name>
</gene>
<feature type="region of interest" description="Disordered" evidence="1">
    <location>
        <begin position="1"/>
        <end position="25"/>
    </location>
</feature>
<protein>
    <submittedName>
        <fullName evidence="2">Uncharacterized protein</fullName>
    </submittedName>
</protein>
<sequence length="157" mass="18299">MATPVGGVQRVSIRRKPHLKNKKKSPSYWFDKDYKALRRQIKAFEAAGQNPFARMDNEEMLINMGQKYLEKHSNKHKDRRAEVEKMLSQLTPQAFFDEMDYTPPSEGIAYSSDGQENVDGWTATRLKELYGQIMEGNSNAKTEFIELKTNTRRKDYE</sequence>